<proteinExistence type="predicted"/>
<keyword evidence="2 4" id="KW-0863">Zinc-finger</keyword>
<feature type="domain" description="CTCHY-type" evidence="7">
    <location>
        <begin position="70"/>
        <end position="135"/>
    </location>
</feature>
<comment type="caution">
    <text evidence="8">The sequence shown here is derived from an EMBL/GenBank/DDBJ whole genome shotgun (WGS) entry which is preliminary data.</text>
</comment>
<dbReference type="PANTHER" id="PTHR21319:SF53">
    <property type="entry name" value="RING FINGER AND CHY ZINC FINGER DOMAIN-CONTAINING PROTEIN 1"/>
    <property type="match status" value="1"/>
</dbReference>
<feature type="domain" description="CHY-type" evidence="6">
    <location>
        <begin position="1"/>
        <end position="68"/>
    </location>
</feature>
<accession>A0AAV1TJP2</accession>
<dbReference type="GO" id="GO:0006511">
    <property type="term" value="P:ubiquitin-dependent protein catabolic process"/>
    <property type="evidence" value="ECO:0007669"/>
    <property type="project" value="TreeGrafter"/>
</dbReference>
<feature type="domain" description="RING-type" evidence="5">
    <location>
        <begin position="136"/>
        <end position="179"/>
    </location>
</feature>
<dbReference type="GO" id="GO:0016567">
    <property type="term" value="P:protein ubiquitination"/>
    <property type="evidence" value="ECO:0007669"/>
    <property type="project" value="TreeGrafter"/>
</dbReference>
<dbReference type="InterPro" id="IPR037275">
    <property type="entry name" value="Znf_CTCHY_sf"/>
</dbReference>
<dbReference type="Pfam" id="PF05495">
    <property type="entry name" value="zf-CHY"/>
    <property type="match status" value="1"/>
</dbReference>
<dbReference type="GO" id="GO:0008270">
    <property type="term" value="F:zinc ion binding"/>
    <property type="evidence" value="ECO:0007669"/>
    <property type="project" value="UniProtKB-KW"/>
</dbReference>
<dbReference type="Proteomes" id="UP001162060">
    <property type="component" value="Unassembled WGS sequence"/>
</dbReference>
<dbReference type="Gene3D" id="3.30.40.10">
    <property type="entry name" value="Zinc/RING finger domain, C3HC4 (zinc finger)"/>
    <property type="match status" value="1"/>
</dbReference>
<dbReference type="InterPro" id="IPR001841">
    <property type="entry name" value="Znf_RING"/>
</dbReference>
<dbReference type="PANTHER" id="PTHR21319">
    <property type="entry name" value="RING FINGER AND CHY ZINC FINGER DOMAIN-CONTAINING PROTEIN 1"/>
    <property type="match status" value="1"/>
</dbReference>
<dbReference type="InterPro" id="IPR037274">
    <property type="entry name" value="Znf_CHY_sf"/>
</dbReference>
<evidence type="ECO:0000256" key="3">
    <source>
        <dbReference type="ARBA" id="ARBA00022833"/>
    </source>
</evidence>
<evidence type="ECO:0000256" key="4">
    <source>
        <dbReference type="PROSITE-ProRule" id="PRU00601"/>
    </source>
</evidence>
<dbReference type="SMART" id="SM00184">
    <property type="entry name" value="RING"/>
    <property type="match status" value="1"/>
</dbReference>
<organism evidence="8 9">
    <name type="scientific">Peronospora matthiolae</name>
    <dbReference type="NCBI Taxonomy" id="2874970"/>
    <lineage>
        <taxon>Eukaryota</taxon>
        <taxon>Sar</taxon>
        <taxon>Stramenopiles</taxon>
        <taxon>Oomycota</taxon>
        <taxon>Peronosporomycetes</taxon>
        <taxon>Peronosporales</taxon>
        <taxon>Peronosporaceae</taxon>
        <taxon>Peronospora</taxon>
    </lineage>
</organism>
<evidence type="ECO:0000256" key="1">
    <source>
        <dbReference type="ARBA" id="ARBA00022723"/>
    </source>
</evidence>
<keyword evidence="3" id="KW-0862">Zinc</keyword>
<evidence type="ECO:0000313" key="9">
    <source>
        <dbReference type="Proteomes" id="UP001162060"/>
    </source>
</evidence>
<dbReference type="InterPro" id="IPR017921">
    <property type="entry name" value="Znf_CTCHY"/>
</dbReference>
<reference evidence="8" key="1">
    <citation type="submission" date="2024-01" db="EMBL/GenBank/DDBJ databases">
        <authorList>
            <person name="Webb A."/>
        </authorList>
    </citation>
    <scope>NUCLEOTIDE SEQUENCE</scope>
    <source>
        <strain evidence="8">Pm1</strain>
    </source>
</reference>
<name>A0AAV1TJP2_9STRA</name>
<dbReference type="SUPFAM" id="SSF161219">
    <property type="entry name" value="CHY zinc finger-like"/>
    <property type="match status" value="1"/>
</dbReference>
<evidence type="ECO:0000259" key="5">
    <source>
        <dbReference type="PROSITE" id="PS50089"/>
    </source>
</evidence>
<dbReference type="Pfam" id="PF13639">
    <property type="entry name" value="zf-RING_2"/>
    <property type="match status" value="1"/>
</dbReference>
<dbReference type="EMBL" id="CAKLBY020000050">
    <property type="protein sequence ID" value="CAK7919919.1"/>
    <property type="molecule type" value="Genomic_DNA"/>
</dbReference>
<dbReference type="PROSITE" id="PS51270">
    <property type="entry name" value="ZF_CTCHY"/>
    <property type="match status" value="1"/>
</dbReference>
<dbReference type="SUPFAM" id="SSF57850">
    <property type="entry name" value="RING/U-box"/>
    <property type="match status" value="1"/>
</dbReference>
<dbReference type="AlphaFoldDB" id="A0AAV1TJP2"/>
<evidence type="ECO:0000259" key="6">
    <source>
        <dbReference type="PROSITE" id="PS51266"/>
    </source>
</evidence>
<dbReference type="PROSITE" id="PS51266">
    <property type="entry name" value="ZF_CHY"/>
    <property type="match status" value="1"/>
</dbReference>
<dbReference type="GO" id="GO:0005634">
    <property type="term" value="C:nucleus"/>
    <property type="evidence" value="ECO:0007669"/>
    <property type="project" value="TreeGrafter"/>
</dbReference>
<gene>
    <name evidence="8" type="ORF">PM001_LOCUS6314</name>
</gene>
<evidence type="ECO:0000256" key="2">
    <source>
        <dbReference type="ARBA" id="ARBA00022771"/>
    </source>
</evidence>
<evidence type="ECO:0000313" key="8">
    <source>
        <dbReference type="EMBL" id="CAK7919919.1"/>
    </source>
</evidence>
<keyword evidence="1" id="KW-0479">Metal-binding</keyword>
<sequence length="199" mass="22779">MTKTKCPHYGRRCFVLAECCDNWVGCRLCHDQQLGSHHLIDRFAIEWMRCNVCQTEQPCAQVCVVCCTTMAAYFCPVCHLFDDKGREKQIFHCSQCGICRVGGRENYYHCVTCCGCYPHSIRTKHRCVEASMHHDCPICLEVTFDSLETVNVLPCGHVLHSKCYDRYVKHGNTACPTCRARMRGGAGNNRQPDNGIYRW</sequence>
<dbReference type="GO" id="GO:0061630">
    <property type="term" value="F:ubiquitin protein ligase activity"/>
    <property type="evidence" value="ECO:0007669"/>
    <property type="project" value="TreeGrafter"/>
</dbReference>
<evidence type="ECO:0000259" key="7">
    <source>
        <dbReference type="PROSITE" id="PS51270"/>
    </source>
</evidence>
<dbReference type="PROSITE" id="PS50089">
    <property type="entry name" value="ZF_RING_2"/>
    <property type="match status" value="1"/>
</dbReference>
<protein>
    <submittedName>
        <fullName evidence="8">Uncharacterized protein</fullName>
    </submittedName>
</protein>
<dbReference type="SUPFAM" id="SSF161245">
    <property type="entry name" value="Zinc hairpin stack"/>
    <property type="match status" value="1"/>
</dbReference>
<dbReference type="InterPro" id="IPR008913">
    <property type="entry name" value="Znf_CHY"/>
</dbReference>
<dbReference type="InterPro" id="IPR013083">
    <property type="entry name" value="Znf_RING/FYVE/PHD"/>
</dbReference>